<keyword evidence="1" id="KW-0732">Signal</keyword>
<proteinExistence type="predicted"/>
<keyword evidence="3" id="KW-1185">Reference proteome</keyword>
<evidence type="ECO:0008006" key="4">
    <source>
        <dbReference type="Google" id="ProtNLM"/>
    </source>
</evidence>
<dbReference type="EMBL" id="JAENIO010000012">
    <property type="protein sequence ID" value="MBK1833713.1"/>
    <property type="molecule type" value="Genomic_DNA"/>
</dbReference>
<dbReference type="Proteomes" id="UP000604083">
    <property type="component" value="Unassembled WGS sequence"/>
</dbReference>
<reference evidence="2" key="1">
    <citation type="submission" date="2021-01" db="EMBL/GenBank/DDBJ databases">
        <title>Modified the classification status of verrucomicrobia.</title>
        <authorList>
            <person name="Feng X."/>
        </authorList>
    </citation>
    <scope>NUCLEOTIDE SEQUENCE</scope>
    <source>
        <strain evidence="2">KCTC 12986</strain>
    </source>
</reference>
<dbReference type="AlphaFoldDB" id="A0A934RQQ9"/>
<dbReference type="RefSeq" id="WP_200391148.1">
    <property type="nucleotide sequence ID" value="NZ_JAENIO010000012.1"/>
</dbReference>
<protein>
    <recommendedName>
        <fullName evidence="4">PEP-CTERM sorting domain-containing protein</fullName>
    </recommendedName>
</protein>
<feature type="signal peptide" evidence="1">
    <location>
        <begin position="1"/>
        <end position="23"/>
    </location>
</feature>
<feature type="chain" id="PRO_5037542242" description="PEP-CTERM sorting domain-containing protein" evidence="1">
    <location>
        <begin position="24"/>
        <end position="346"/>
    </location>
</feature>
<accession>A0A934RQQ9</accession>
<evidence type="ECO:0000313" key="3">
    <source>
        <dbReference type="Proteomes" id="UP000604083"/>
    </source>
</evidence>
<evidence type="ECO:0000313" key="2">
    <source>
        <dbReference type="EMBL" id="MBK1833713.1"/>
    </source>
</evidence>
<comment type="caution">
    <text evidence="2">The sequence shown here is derived from an EMBL/GenBank/DDBJ whole genome shotgun (WGS) entry which is preliminary data.</text>
</comment>
<sequence length="346" mass="35037">MKMTTLKSVAIAVGLCSSAFGQATSPVVGYETLAIEPGLNFVGLRLHEKPVASGQLESATASTVTDDDVLLGDLIVSGTYILELEDGSGIIQEVVTGAGNSLDVAADLTSLSFPVSYTLRPSATLESVFGSEVVGGNLTSGLAVGGASSAGADQIWLWNGSSFDKYYFDEFAESTGFSSAAWVNLANSGAPVDASAVNLVYADGFVISSASGNDFTVAGDLKAAATELNLQSGLNFVSAVAPVGVESIEDAFGSSYSNGFLDSGLAIGGASSAGADQVWVWNGSGFDKYYFDEFAPSTGFASAAWVNLADTNASVDPSAVNLGSGFVISSGGGNATVATPEIYEGL</sequence>
<evidence type="ECO:0000256" key="1">
    <source>
        <dbReference type="SAM" id="SignalP"/>
    </source>
</evidence>
<name>A0A934RQQ9_9BACT</name>
<organism evidence="2 3">
    <name type="scientific">Roseibacillus ishigakijimensis</name>
    <dbReference type="NCBI Taxonomy" id="454146"/>
    <lineage>
        <taxon>Bacteria</taxon>
        <taxon>Pseudomonadati</taxon>
        <taxon>Verrucomicrobiota</taxon>
        <taxon>Verrucomicrobiia</taxon>
        <taxon>Verrucomicrobiales</taxon>
        <taxon>Verrucomicrobiaceae</taxon>
        <taxon>Roseibacillus</taxon>
    </lineage>
</organism>
<gene>
    <name evidence="2" type="ORF">JIN78_06525</name>
</gene>